<dbReference type="AlphaFoldDB" id="A0A8B6FQT7"/>
<accession>A0A8B6FQT7</accession>
<organism evidence="1 2">
    <name type="scientific">Mytilus galloprovincialis</name>
    <name type="common">Mediterranean mussel</name>
    <dbReference type="NCBI Taxonomy" id="29158"/>
    <lineage>
        <taxon>Eukaryota</taxon>
        <taxon>Metazoa</taxon>
        <taxon>Spiralia</taxon>
        <taxon>Lophotrochozoa</taxon>
        <taxon>Mollusca</taxon>
        <taxon>Bivalvia</taxon>
        <taxon>Autobranchia</taxon>
        <taxon>Pteriomorphia</taxon>
        <taxon>Mytilida</taxon>
        <taxon>Mytiloidea</taxon>
        <taxon>Mytilidae</taxon>
        <taxon>Mytilinae</taxon>
        <taxon>Mytilus</taxon>
    </lineage>
</organism>
<name>A0A8B6FQT7_MYTGA</name>
<dbReference type="OrthoDB" id="6146547at2759"/>
<dbReference type="EMBL" id="UYJE01007270">
    <property type="protein sequence ID" value="VDI53166.1"/>
    <property type="molecule type" value="Genomic_DNA"/>
</dbReference>
<gene>
    <name evidence="1" type="ORF">MGAL_10B043889</name>
</gene>
<reference evidence="1" key="1">
    <citation type="submission" date="2018-11" db="EMBL/GenBank/DDBJ databases">
        <authorList>
            <person name="Alioto T."/>
            <person name="Alioto T."/>
        </authorList>
    </citation>
    <scope>NUCLEOTIDE SEQUENCE</scope>
</reference>
<evidence type="ECO:0000313" key="1">
    <source>
        <dbReference type="EMBL" id="VDI53166.1"/>
    </source>
</evidence>
<evidence type="ECO:0000313" key="2">
    <source>
        <dbReference type="Proteomes" id="UP000596742"/>
    </source>
</evidence>
<keyword evidence="2" id="KW-1185">Reference proteome</keyword>
<sequence>MLVSICPGDGDNLFELIIPSAEREDNVLDEATQEAYNLTETWALQRQLLSMLAVKKFYNYANHLIPGVTRYRYNVAKKHGMKYGVGAPMSSISNFRKTIDPARAESFIDFITYSNIIQDMPFDNYGHEESFKENGDYAMLHKLIVFHCSKKSAGKSVK</sequence>
<dbReference type="Proteomes" id="UP000596742">
    <property type="component" value="Unassembled WGS sequence"/>
</dbReference>
<comment type="caution">
    <text evidence="1">The sequence shown here is derived from an EMBL/GenBank/DDBJ whole genome shotgun (WGS) entry which is preliminary data.</text>
</comment>
<protein>
    <submittedName>
        <fullName evidence="1">Uncharacterized protein</fullName>
    </submittedName>
</protein>
<proteinExistence type="predicted"/>